<organism evidence="2 3">
    <name type="scientific">Zancudomyces culisetae</name>
    <name type="common">Gut fungus</name>
    <name type="synonym">Smittium culisetae</name>
    <dbReference type="NCBI Taxonomy" id="1213189"/>
    <lineage>
        <taxon>Eukaryota</taxon>
        <taxon>Fungi</taxon>
        <taxon>Fungi incertae sedis</taxon>
        <taxon>Zoopagomycota</taxon>
        <taxon>Kickxellomycotina</taxon>
        <taxon>Harpellomycetes</taxon>
        <taxon>Harpellales</taxon>
        <taxon>Legeriomycetaceae</taxon>
        <taxon>Zancudomyces</taxon>
    </lineage>
</organism>
<dbReference type="Pfam" id="PF00856">
    <property type="entry name" value="SET"/>
    <property type="match status" value="1"/>
</dbReference>
<evidence type="ECO:0000313" key="2">
    <source>
        <dbReference type="EMBL" id="OMH78432.1"/>
    </source>
</evidence>
<dbReference type="GO" id="GO:0008168">
    <property type="term" value="F:methyltransferase activity"/>
    <property type="evidence" value="ECO:0007669"/>
    <property type="project" value="UniProtKB-KW"/>
</dbReference>
<keyword evidence="3" id="KW-1185">Reference proteome</keyword>
<reference evidence="3" key="1">
    <citation type="submission" date="2017-01" db="EMBL/GenBank/DDBJ databases">
        <authorList>
            <person name="Wang Y."/>
            <person name="White M."/>
            <person name="Kvist S."/>
            <person name="Moncalvo J.-M."/>
        </authorList>
    </citation>
    <scope>NUCLEOTIDE SEQUENCE [LARGE SCALE GENOMIC DNA]</scope>
    <source>
        <strain evidence="3">COL-18-3</strain>
    </source>
</reference>
<sequence length="607" mass="68344">MTVMHPENVKVEKTNKKKVEKVNPFVSVEKWGGDKLKFKTSVSKGRHLVAGKNIAPGTEIATEKASVFIIGSTSSRNLCHNCMKAAKVREVKQAIKNERGEAIPGKTTTYFQAEIFCQKCEGMAVYCSEECKEEHGKEGGVHDKECKGLSVVREKCGRDMEEEEKLRMLVRYLNTMEQQKNDDKVFVAGGEQPTPIKYIKNIPVHREGFEKNWITQTTQQVRDIIKAMGNDKPSRQEVSEAVDFCCTYKSKSQQFCDTLYRGNPDFVGIFPMVSIYLSHSCEPNCVIWGDNSGQLRIRSIVDISEGTPYTINLTDLYQPREHRRRDLYVHRHFWCKCKRCNTPLSKSTDRFMDGITCQMCHKGLMIFEETREVEDVNAFVNSADILTSDIANRCAVCDNCKHSIKVLELVAILRSTIEQYSLALRAYRSRDFGEAKSMFESLLRKYDAGSLNPPSSKSAVPRKQILHPSNSYIVNSILPLMYCCRLGADFRSATFYCRLAIEKISSSGALPKNHPELTELRVTLAELVVLYANATKESAQDPLKSAQNNGKSAAATVSKKLFKDAHDSLALALTERTVALGPDHPRTIQVRSLQSSLSKLERTISTV</sequence>
<dbReference type="OrthoDB" id="265717at2759"/>
<dbReference type="Gene3D" id="6.10.140.2220">
    <property type="match status" value="1"/>
</dbReference>
<keyword evidence="2" id="KW-0489">Methyltransferase</keyword>
<dbReference type="EMBL" id="LSSK01001925">
    <property type="protein sequence ID" value="OMH78432.1"/>
    <property type="molecule type" value="Genomic_DNA"/>
</dbReference>
<dbReference type="Proteomes" id="UP000188320">
    <property type="component" value="Unassembled WGS sequence"/>
</dbReference>
<dbReference type="AlphaFoldDB" id="A0A1R1PC37"/>
<dbReference type="PANTHER" id="PTHR12197:SF282">
    <property type="entry name" value="SET DOMAIN-CONTAINING PROTEIN"/>
    <property type="match status" value="1"/>
</dbReference>
<dbReference type="InterPro" id="IPR050869">
    <property type="entry name" value="H3K4_H4K5_MeTrfase"/>
</dbReference>
<evidence type="ECO:0000313" key="3">
    <source>
        <dbReference type="Proteomes" id="UP000188320"/>
    </source>
</evidence>
<dbReference type="GO" id="GO:0032259">
    <property type="term" value="P:methylation"/>
    <property type="evidence" value="ECO:0007669"/>
    <property type="project" value="UniProtKB-KW"/>
</dbReference>
<dbReference type="InterPro" id="IPR046341">
    <property type="entry name" value="SET_dom_sf"/>
</dbReference>
<dbReference type="Gene3D" id="1.10.220.160">
    <property type="match status" value="1"/>
</dbReference>
<name>A0A1R1PC37_ZANCU</name>
<dbReference type="PROSITE" id="PS50280">
    <property type="entry name" value="SET"/>
    <property type="match status" value="1"/>
</dbReference>
<proteinExistence type="predicted"/>
<evidence type="ECO:0000259" key="1">
    <source>
        <dbReference type="PROSITE" id="PS50280"/>
    </source>
</evidence>
<protein>
    <submittedName>
        <fullName evidence="2">Histone-lysine N-methyltransferase ASHR1</fullName>
    </submittedName>
</protein>
<dbReference type="CDD" id="cd20071">
    <property type="entry name" value="SET_SMYD"/>
    <property type="match status" value="1"/>
</dbReference>
<dbReference type="SUPFAM" id="SSF82199">
    <property type="entry name" value="SET domain"/>
    <property type="match status" value="1"/>
</dbReference>
<comment type="caution">
    <text evidence="2">The sequence shown here is derived from an EMBL/GenBank/DDBJ whole genome shotgun (WGS) entry which is preliminary data.</text>
</comment>
<dbReference type="InterPro" id="IPR001214">
    <property type="entry name" value="SET_dom"/>
</dbReference>
<dbReference type="Gene3D" id="2.170.270.10">
    <property type="entry name" value="SET domain"/>
    <property type="match status" value="1"/>
</dbReference>
<accession>A0A1R1PC37</accession>
<gene>
    <name evidence="2" type="ORF">AX774_g8166</name>
</gene>
<dbReference type="PANTHER" id="PTHR12197">
    <property type="entry name" value="HISTONE-LYSINE N-METHYLTRANSFERASE SMYD"/>
    <property type="match status" value="1"/>
</dbReference>
<keyword evidence="2" id="KW-0808">Transferase</keyword>
<feature type="domain" description="SET" evidence="1">
    <location>
        <begin position="34"/>
        <end position="314"/>
    </location>
</feature>